<dbReference type="Pfam" id="PF00664">
    <property type="entry name" value="ABC_membrane"/>
    <property type="match status" value="1"/>
</dbReference>
<gene>
    <name evidence="10" type="ORF">LCGC14_0187210</name>
</gene>
<feature type="transmembrane region" description="Helical" evidence="7">
    <location>
        <begin position="149"/>
        <end position="166"/>
    </location>
</feature>
<dbReference type="SMART" id="SM00382">
    <property type="entry name" value="AAA"/>
    <property type="match status" value="1"/>
</dbReference>
<dbReference type="InterPro" id="IPR039421">
    <property type="entry name" value="Type_1_exporter"/>
</dbReference>
<keyword evidence="5 7" id="KW-1133">Transmembrane helix</keyword>
<evidence type="ECO:0000256" key="4">
    <source>
        <dbReference type="ARBA" id="ARBA00022840"/>
    </source>
</evidence>
<name>A0A0F9URU2_9ZZZZ</name>
<keyword evidence="6 7" id="KW-0472">Membrane</keyword>
<dbReference type="InterPro" id="IPR036640">
    <property type="entry name" value="ABC1_TM_sf"/>
</dbReference>
<evidence type="ECO:0000256" key="3">
    <source>
        <dbReference type="ARBA" id="ARBA00022741"/>
    </source>
</evidence>
<dbReference type="AlphaFoldDB" id="A0A0F9URU2"/>
<dbReference type="PANTHER" id="PTHR24221:SF248">
    <property type="entry name" value="ABC TRANSPORTER TRANSMEMBRANE REGION"/>
    <property type="match status" value="1"/>
</dbReference>
<evidence type="ECO:0000256" key="2">
    <source>
        <dbReference type="ARBA" id="ARBA00022692"/>
    </source>
</evidence>
<comment type="subcellular location">
    <subcellularLocation>
        <location evidence="1">Membrane</location>
        <topology evidence="1">Multi-pass membrane protein</topology>
    </subcellularLocation>
</comment>
<organism evidence="10">
    <name type="scientific">marine sediment metagenome</name>
    <dbReference type="NCBI Taxonomy" id="412755"/>
    <lineage>
        <taxon>unclassified sequences</taxon>
        <taxon>metagenomes</taxon>
        <taxon>ecological metagenomes</taxon>
    </lineage>
</organism>
<keyword evidence="4" id="KW-0067">ATP-binding</keyword>
<dbReference type="InterPro" id="IPR003593">
    <property type="entry name" value="AAA+_ATPase"/>
</dbReference>
<reference evidence="10" key="1">
    <citation type="journal article" date="2015" name="Nature">
        <title>Complex archaea that bridge the gap between prokaryotes and eukaryotes.</title>
        <authorList>
            <person name="Spang A."/>
            <person name="Saw J.H."/>
            <person name="Jorgensen S.L."/>
            <person name="Zaremba-Niedzwiedzka K."/>
            <person name="Martijn J."/>
            <person name="Lind A.E."/>
            <person name="van Eijk R."/>
            <person name="Schleper C."/>
            <person name="Guy L."/>
            <person name="Ettema T.J."/>
        </authorList>
    </citation>
    <scope>NUCLEOTIDE SEQUENCE</scope>
</reference>
<dbReference type="SUPFAM" id="SSF90123">
    <property type="entry name" value="ABC transporter transmembrane region"/>
    <property type="match status" value="1"/>
</dbReference>
<keyword evidence="3" id="KW-0547">Nucleotide-binding</keyword>
<dbReference type="GO" id="GO:0034040">
    <property type="term" value="F:ATPase-coupled lipid transmembrane transporter activity"/>
    <property type="evidence" value="ECO:0007669"/>
    <property type="project" value="TreeGrafter"/>
</dbReference>
<evidence type="ECO:0000256" key="7">
    <source>
        <dbReference type="SAM" id="Phobius"/>
    </source>
</evidence>
<feature type="transmembrane region" description="Helical" evidence="7">
    <location>
        <begin position="126"/>
        <end position="143"/>
    </location>
</feature>
<feature type="transmembrane region" description="Helical" evidence="7">
    <location>
        <begin position="248"/>
        <end position="272"/>
    </location>
</feature>
<dbReference type="InterPro" id="IPR003439">
    <property type="entry name" value="ABC_transporter-like_ATP-bd"/>
</dbReference>
<feature type="transmembrane region" description="Helical" evidence="7">
    <location>
        <begin position="12"/>
        <end position="32"/>
    </location>
</feature>
<dbReference type="InterPro" id="IPR027417">
    <property type="entry name" value="P-loop_NTPase"/>
</dbReference>
<evidence type="ECO:0000256" key="1">
    <source>
        <dbReference type="ARBA" id="ARBA00004141"/>
    </source>
</evidence>
<evidence type="ECO:0000259" key="8">
    <source>
        <dbReference type="PROSITE" id="PS50893"/>
    </source>
</evidence>
<dbReference type="NCBIfam" id="TIGR01842">
    <property type="entry name" value="type_I_sec_PrtD"/>
    <property type="match status" value="1"/>
</dbReference>
<dbReference type="PROSITE" id="PS50893">
    <property type="entry name" value="ABC_TRANSPORTER_2"/>
    <property type="match status" value="1"/>
</dbReference>
<feature type="domain" description="ABC transmembrane type-1" evidence="9">
    <location>
        <begin position="17"/>
        <end position="287"/>
    </location>
</feature>
<dbReference type="Pfam" id="PF00005">
    <property type="entry name" value="ABC_tran"/>
    <property type="match status" value="1"/>
</dbReference>
<dbReference type="PROSITE" id="PS50929">
    <property type="entry name" value="ABC_TM1F"/>
    <property type="match status" value="1"/>
</dbReference>
<sequence length="600" mass="63674">MTGYDRRFGLDLASGFIALIVFSFVINILLLIQPIYLLQIYDRVLSSASVETLAFISVIAVAALVLLGAVDAIRSMICGRIAARLEAGTGARALIGAMRGPRASLGDVQPLRDLATVRGFISGRALLAYFDLPFVPFFIGILYFIHPHLFWLTLGGATVLALLAWANQHAMQRPVGEAGEQAMAAMLAAQSFARGAESIAAMGMVGNVVGAWGGQEARSLDAQDRLNRINAIYAGVSRTLRIGLQIAILGYGGYLVLAGEMTAGMIFASSLISGRGLQPIDQVIAGWKPAVDARKAWGRLSVLLALLGTKPAATDLPDPVGRLSLENVVVFPPNAPNADPLLKRISAEIPAGDCVVVVGPSGAGKSTLMRAIVGGLEIRSGAIRVDGADIRNWDRENLGRHVGYLAQDVELLPGTIAQNIARFDPDAHDEAIIDAARKAEVHDLIQRLPKGYDTIIGPAGQQLSGGQRQRVGLARAFYGSPKLLVLDEPNANLDTEGEMALDKALASAREAKVTVLLVTQRRPIAERADKIMILRDGAVQDFGPRQEVFARQVQKAKAAQEAARAASNDRAEASPASFPVVTGRFPAVVTGGRNPEAADS</sequence>
<dbReference type="GO" id="GO:0016020">
    <property type="term" value="C:membrane"/>
    <property type="evidence" value="ECO:0007669"/>
    <property type="project" value="UniProtKB-SubCell"/>
</dbReference>
<comment type="caution">
    <text evidence="10">The sequence shown here is derived from an EMBL/GenBank/DDBJ whole genome shotgun (WGS) entry which is preliminary data.</text>
</comment>
<dbReference type="EMBL" id="LAZR01000078">
    <property type="protein sequence ID" value="KKN94374.1"/>
    <property type="molecule type" value="Genomic_DNA"/>
</dbReference>
<evidence type="ECO:0000256" key="5">
    <source>
        <dbReference type="ARBA" id="ARBA00022989"/>
    </source>
</evidence>
<evidence type="ECO:0000313" key="10">
    <source>
        <dbReference type="EMBL" id="KKN94374.1"/>
    </source>
</evidence>
<dbReference type="InterPro" id="IPR011527">
    <property type="entry name" value="ABC1_TM_dom"/>
</dbReference>
<proteinExistence type="predicted"/>
<protein>
    <recommendedName>
        <fullName evidence="11">ABC transporter domain-containing protein</fullName>
    </recommendedName>
</protein>
<evidence type="ECO:0008006" key="11">
    <source>
        <dbReference type="Google" id="ProtNLM"/>
    </source>
</evidence>
<dbReference type="GO" id="GO:0030256">
    <property type="term" value="C:type I protein secretion system complex"/>
    <property type="evidence" value="ECO:0007669"/>
    <property type="project" value="InterPro"/>
</dbReference>
<dbReference type="PROSITE" id="PS00211">
    <property type="entry name" value="ABC_TRANSPORTER_1"/>
    <property type="match status" value="1"/>
</dbReference>
<dbReference type="InterPro" id="IPR010128">
    <property type="entry name" value="ATPase_T1SS_PrtD-like"/>
</dbReference>
<keyword evidence="2 7" id="KW-0812">Transmembrane</keyword>
<dbReference type="PANTHER" id="PTHR24221">
    <property type="entry name" value="ATP-BINDING CASSETTE SUB-FAMILY B"/>
    <property type="match status" value="1"/>
</dbReference>
<dbReference type="GO" id="GO:0140359">
    <property type="term" value="F:ABC-type transporter activity"/>
    <property type="evidence" value="ECO:0007669"/>
    <property type="project" value="InterPro"/>
</dbReference>
<dbReference type="Gene3D" id="1.20.1560.10">
    <property type="entry name" value="ABC transporter type 1, transmembrane domain"/>
    <property type="match status" value="1"/>
</dbReference>
<dbReference type="GO" id="GO:0030253">
    <property type="term" value="P:protein secretion by the type I secretion system"/>
    <property type="evidence" value="ECO:0007669"/>
    <property type="project" value="InterPro"/>
</dbReference>
<dbReference type="GO" id="GO:0005524">
    <property type="term" value="F:ATP binding"/>
    <property type="evidence" value="ECO:0007669"/>
    <property type="project" value="UniProtKB-KW"/>
</dbReference>
<dbReference type="GO" id="GO:0016887">
    <property type="term" value="F:ATP hydrolysis activity"/>
    <property type="evidence" value="ECO:0007669"/>
    <property type="project" value="InterPro"/>
</dbReference>
<evidence type="ECO:0000256" key="6">
    <source>
        <dbReference type="ARBA" id="ARBA00023136"/>
    </source>
</evidence>
<feature type="transmembrane region" description="Helical" evidence="7">
    <location>
        <begin position="52"/>
        <end position="70"/>
    </location>
</feature>
<dbReference type="Gene3D" id="3.40.50.300">
    <property type="entry name" value="P-loop containing nucleotide triphosphate hydrolases"/>
    <property type="match status" value="1"/>
</dbReference>
<feature type="domain" description="ABC transporter" evidence="8">
    <location>
        <begin position="323"/>
        <end position="561"/>
    </location>
</feature>
<evidence type="ECO:0000259" key="9">
    <source>
        <dbReference type="PROSITE" id="PS50929"/>
    </source>
</evidence>
<dbReference type="InterPro" id="IPR017871">
    <property type="entry name" value="ABC_transporter-like_CS"/>
</dbReference>
<accession>A0A0F9URU2</accession>
<dbReference type="SUPFAM" id="SSF52540">
    <property type="entry name" value="P-loop containing nucleoside triphosphate hydrolases"/>
    <property type="match status" value="1"/>
</dbReference>